<dbReference type="EMBL" id="BMGK01000002">
    <property type="protein sequence ID" value="GGD84385.1"/>
    <property type="molecule type" value="Genomic_DNA"/>
</dbReference>
<name>A0A8J2Y5B8_9FLAO</name>
<gene>
    <name evidence="2" type="ORF">GCM10011312_05490</name>
</gene>
<dbReference type="Proteomes" id="UP000652231">
    <property type="component" value="Unassembled WGS sequence"/>
</dbReference>
<dbReference type="InterPro" id="IPR007712">
    <property type="entry name" value="RelE/ParE_toxin"/>
</dbReference>
<reference evidence="2" key="1">
    <citation type="journal article" date="2014" name="Int. J. Syst. Evol. Microbiol.">
        <title>Complete genome sequence of Corynebacterium casei LMG S-19264T (=DSM 44701T), isolated from a smear-ripened cheese.</title>
        <authorList>
            <consortium name="US DOE Joint Genome Institute (JGI-PGF)"/>
            <person name="Walter F."/>
            <person name="Albersmeier A."/>
            <person name="Kalinowski J."/>
            <person name="Ruckert C."/>
        </authorList>
    </citation>
    <scope>NUCLEOTIDE SEQUENCE</scope>
    <source>
        <strain evidence="2">CGMCC 1.12924</strain>
    </source>
</reference>
<reference evidence="2" key="2">
    <citation type="submission" date="2020-09" db="EMBL/GenBank/DDBJ databases">
        <authorList>
            <person name="Sun Q."/>
            <person name="Zhou Y."/>
        </authorList>
    </citation>
    <scope>NUCLEOTIDE SEQUENCE</scope>
    <source>
        <strain evidence="2">CGMCC 1.12924</strain>
    </source>
</reference>
<evidence type="ECO:0000313" key="2">
    <source>
        <dbReference type="EMBL" id="GGD84385.1"/>
    </source>
</evidence>
<keyword evidence="3" id="KW-1185">Reference proteome</keyword>
<evidence type="ECO:0008006" key="4">
    <source>
        <dbReference type="Google" id="ProtNLM"/>
    </source>
</evidence>
<evidence type="ECO:0000256" key="1">
    <source>
        <dbReference type="ARBA" id="ARBA00022649"/>
    </source>
</evidence>
<accession>A0A8J2Y5B8</accession>
<keyword evidence="1" id="KW-1277">Toxin-antitoxin system</keyword>
<evidence type="ECO:0000313" key="3">
    <source>
        <dbReference type="Proteomes" id="UP000652231"/>
    </source>
</evidence>
<dbReference type="RefSeq" id="WP_188439256.1">
    <property type="nucleotide sequence ID" value="NZ_BMGK01000002.1"/>
</dbReference>
<organism evidence="2 3">
    <name type="scientific">Planktosalinus lacus</name>
    <dbReference type="NCBI Taxonomy" id="1526573"/>
    <lineage>
        <taxon>Bacteria</taxon>
        <taxon>Pseudomonadati</taxon>
        <taxon>Bacteroidota</taxon>
        <taxon>Flavobacteriia</taxon>
        <taxon>Flavobacteriales</taxon>
        <taxon>Flavobacteriaceae</taxon>
        <taxon>Planktosalinus</taxon>
    </lineage>
</organism>
<comment type="caution">
    <text evidence="2">The sequence shown here is derived from an EMBL/GenBank/DDBJ whole genome shotgun (WGS) entry which is preliminary data.</text>
</comment>
<dbReference type="AlphaFoldDB" id="A0A8J2Y5B8"/>
<protein>
    <recommendedName>
        <fullName evidence="4">Type II toxin-antitoxin system RelE/ParE family toxin</fullName>
    </recommendedName>
</protein>
<dbReference type="InterPro" id="IPR035093">
    <property type="entry name" value="RelE/ParE_toxin_dom_sf"/>
</dbReference>
<dbReference type="Gene3D" id="3.30.2310.20">
    <property type="entry name" value="RelE-like"/>
    <property type="match status" value="1"/>
</dbReference>
<dbReference type="Pfam" id="PF05016">
    <property type="entry name" value="ParE_toxin"/>
    <property type="match status" value="1"/>
</dbReference>
<proteinExistence type="predicted"/>
<sequence length="98" mass="11682">MAFKVLVLLQAQREIDEAITYYEEISPSIPEKFIEDVSSAYDTLSKNPHYQKRYLNFRGFPLKRFPFILFFDLNEKQQIVKIISCFHTSKNPDDYPKK</sequence>